<dbReference type="InterPro" id="IPR053826">
    <property type="entry name" value="WDR75"/>
</dbReference>
<comment type="caution">
    <text evidence="9">The sequence shown here is derived from an EMBL/GenBank/DDBJ whole genome shotgun (WGS) entry which is preliminary data.</text>
</comment>
<dbReference type="InterPro" id="IPR036322">
    <property type="entry name" value="WD40_repeat_dom_sf"/>
</dbReference>
<keyword evidence="4 8" id="KW-0853">WD repeat</keyword>
<dbReference type="GO" id="GO:0045943">
    <property type="term" value="P:positive regulation of transcription by RNA polymerase I"/>
    <property type="evidence" value="ECO:0007669"/>
    <property type="project" value="InterPro"/>
</dbReference>
<dbReference type="PANTHER" id="PTHR44215">
    <property type="entry name" value="WD REPEAT-CONTAINING PROTEIN 75"/>
    <property type="match status" value="1"/>
</dbReference>
<name>A0AAV4CYI3_9GAST</name>
<dbReference type="Gene3D" id="2.130.10.10">
    <property type="entry name" value="YVTN repeat-like/Quinoprotein amine dehydrogenase"/>
    <property type="match status" value="1"/>
</dbReference>
<dbReference type="GO" id="GO:0032040">
    <property type="term" value="C:small-subunit processome"/>
    <property type="evidence" value="ECO:0007669"/>
    <property type="project" value="InterPro"/>
</dbReference>
<dbReference type="Proteomes" id="UP000735302">
    <property type="component" value="Unassembled WGS sequence"/>
</dbReference>
<evidence type="ECO:0000313" key="9">
    <source>
        <dbReference type="EMBL" id="GFO36860.1"/>
    </source>
</evidence>
<dbReference type="EMBL" id="BLXT01007159">
    <property type="protein sequence ID" value="GFO36860.1"/>
    <property type="molecule type" value="Genomic_DNA"/>
</dbReference>
<dbReference type="PANTHER" id="PTHR44215:SF1">
    <property type="entry name" value="WD REPEAT-CONTAINING PROTEIN 75"/>
    <property type="match status" value="1"/>
</dbReference>
<organism evidence="9 10">
    <name type="scientific">Plakobranchus ocellatus</name>
    <dbReference type="NCBI Taxonomy" id="259542"/>
    <lineage>
        <taxon>Eukaryota</taxon>
        <taxon>Metazoa</taxon>
        <taxon>Spiralia</taxon>
        <taxon>Lophotrochozoa</taxon>
        <taxon>Mollusca</taxon>
        <taxon>Gastropoda</taxon>
        <taxon>Heterobranchia</taxon>
        <taxon>Euthyneura</taxon>
        <taxon>Panpulmonata</taxon>
        <taxon>Sacoglossa</taxon>
        <taxon>Placobranchoidea</taxon>
        <taxon>Plakobranchidae</taxon>
        <taxon>Plakobranchus</taxon>
    </lineage>
</organism>
<evidence type="ECO:0000256" key="3">
    <source>
        <dbReference type="ARBA" id="ARBA00022552"/>
    </source>
</evidence>
<dbReference type="PROSITE" id="PS50082">
    <property type="entry name" value="WD_REPEATS_2"/>
    <property type="match status" value="1"/>
</dbReference>
<reference evidence="9 10" key="1">
    <citation type="journal article" date="2021" name="Elife">
        <title>Chloroplast acquisition without the gene transfer in kleptoplastic sea slugs, Plakobranchus ocellatus.</title>
        <authorList>
            <person name="Maeda T."/>
            <person name="Takahashi S."/>
            <person name="Yoshida T."/>
            <person name="Shimamura S."/>
            <person name="Takaki Y."/>
            <person name="Nagai Y."/>
            <person name="Toyoda A."/>
            <person name="Suzuki Y."/>
            <person name="Arimoto A."/>
            <person name="Ishii H."/>
            <person name="Satoh N."/>
            <person name="Nishiyama T."/>
            <person name="Hasebe M."/>
            <person name="Maruyama T."/>
            <person name="Minagawa J."/>
            <person name="Obokata J."/>
            <person name="Shigenobu S."/>
        </authorList>
    </citation>
    <scope>NUCLEOTIDE SEQUENCE [LARGE SCALE GENOMIC DNA]</scope>
</reference>
<dbReference type="GO" id="GO:0006364">
    <property type="term" value="P:rRNA processing"/>
    <property type="evidence" value="ECO:0007669"/>
    <property type="project" value="UniProtKB-KW"/>
</dbReference>
<protein>
    <submittedName>
        <fullName evidence="9">WD repeat domain 75</fullName>
    </submittedName>
</protein>
<evidence type="ECO:0000256" key="5">
    <source>
        <dbReference type="ARBA" id="ARBA00022737"/>
    </source>
</evidence>
<dbReference type="GO" id="GO:2000234">
    <property type="term" value="P:positive regulation of rRNA processing"/>
    <property type="evidence" value="ECO:0007669"/>
    <property type="project" value="TreeGrafter"/>
</dbReference>
<comment type="subcellular location">
    <subcellularLocation>
        <location evidence="1">Nucleus</location>
        <location evidence="1">Nucleolus</location>
    </subcellularLocation>
</comment>
<evidence type="ECO:0000256" key="4">
    <source>
        <dbReference type="ARBA" id="ARBA00022574"/>
    </source>
</evidence>
<feature type="repeat" description="WD" evidence="8">
    <location>
        <begin position="47"/>
        <end position="80"/>
    </location>
</feature>
<dbReference type="AlphaFoldDB" id="A0AAV4CYI3"/>
<keyword evidence="6" id="KW-0804">Transcription</keyword>
<dbReference type="GO" id="GO:0003723">
    <property type="term" value="F:RNA binding"/>
    <property type="evidence" value="ECO:0007669"/>
    <property type="project" value="InterPro"/>
</dbReference>
<dbReference type="InterPro" id="IPR015943">
    <property type="entry name" value="WD40/YVTN_repeat-like_dom_sf"/>
</dbReference>
<evidence type="ECO:0000256" key="1">
    <source>
        <dbReference type="ARBA" id="ARBA00004604"/>
    </source>
</evidence>
<keyword evidence="7" id="KW-0539">Nucleus</keyword>
<dbReference type="SMART" id="SM00320">
    <property type="entry name" value="WD40"/>
    <property type="match status" value="1"/>
</dbReference>
<evidence type="ECO:0000256" key="2">
    <source>
        <dbReference type="ARBA" id="ARBA00022517"/>
    </source>
</evidence>
<dbReference type="InterPro" id="IPR001680">
    <property type="entry name" value="WD40_rpt"/>
</dbReference>
<keyword evidence="3" id="KW-0698">rRNA processing</keyword>
<accession>A0AAV4CYI3</accession>
<evidence type="ECO:0000256" key="6">
    <source>
        <dbReference type="ARBA" id="ARBA00023163"/>
    </source>
</evidence>
<evidence type="ECO:0000313" key="10">
    <source>
        <dbReference type="Proteomes" id="UP000735302"/>
    </source>
</evidence>
<evidence type="ECO:0000256" key="7">
    <source>
        <dbReference type="ARBA" id="ARBA00023242"/>
    </source>
</evidence>
<sequence>MALSPSLQAGSQFGLSKFSHDSRYLFSCCGAVIKVFNTSNGECVHNLQGHTKQVTGVSLNPSNVLQVISCGTEGLLIYWDYLDGVILKKYDLHLPLFGILAINAERKNILMLAQLSEHKKAFAVMLWKKKKTSDGFDQPKTLIDNCDSDPNLVSYGCMKECVAAGLKHKLAIHSMKTGKTK</sequence>
<evidence type="ECO:0000256" key="8">
    <source>
        <dbReference type="PROSITE-ProRule" id="PRU00221"/>
    </source>
</evidence>
<dbReference type="Pfam" id="PF23869">
    <property type="entry name" value="Beta-prop_WDR75_1st"/>
    <property type="match status" value="1"/>
</dbReference>
<dbReference type="SUPFAM" id="SSF50978">
    <property type="entry name" value="WD40 repeat-like"/>
    <property type="match status" value="1"/>
</dbReference>
<gene>
    <name evidence="9" type="ORF">PoB_006336500</name>
</gene>
<keyword evidence="5" id="KW-0677">Repeat</keyword>
<keyword evidence="10" id="KW-1185">Reference proteome</keyword>
<keyword evidence="2" id="KW-0690">Ribosome biogenesis</keyword>
<proteinExistence type="predicted"/>